<keyword evidence="3 6" id="KW-0812">Transmembrane</keyword>
<keyword evidence="2" id="KW-1003">Cell membrane</keyword>
<dbReference type="InterPro" id="IPR002797">
    <property type="entry name" value="Polysacc_synth"/>
</dbReference>
<evidence type="ECO:0000256" key="4">
    <source>
        <dbReference type="ARBA" id="ARBA00022989"/>
    </source>
</evidence>
<keyword evidence="5 6" id="KW-0472">Membrane</keyword>
<dbReference type="PANTHER" id="PTHR30250">
    <property type="entry name" value="PST FAMILY PREDICTED COLANIC ACID TRANSPORTER"/>
    <property type="match status" value="1"/>
</dbReference>
<sequence>MAEIMALSPPQGTGKFNSPLLISLSRVAIMMIALGTAPIISRELGPSGRGLYATCLAALGLAPVIVGLGIPMAVRRLASIVDHRPVVRSAYRIVFLLLSPAFGLGVAVSILLVPNLTYSQRNWFLAAMSATAFFVLVLCAQSVLIAAHRYSAIAVLHFIQPSVTAIAVFVFWAFSELTLETLLWGYVAGTSLAALAAFFLLRVSVRGPRMSFEYLGRQGIKYAGSQIAETAASTVVLLLAVATIGSYEAGLLAVSVTLATLPLALGYAIGSAVFGGVASADSSDLPRARASAIRAAIVVGILGAATLVLVTPYGLPFLFGSAFAPAVPAAVVLVSSSCLLVVNYVSTQVLGAEGRGSAMALWQVAGLAVGVVGLLCLSDDLGAFGAALSMAAGWLVTTVGCLSALRVGPSVVVIRPADLKACFNLCVRGKFVFTS</sequence>
<proteinExistence type="predicted"/>
<gene>
    <name evidence="7" type="ORF">R3P96_01680</name>
</gene>
<evidence type="ECO:0000256" key="3">
    <source>
        <dbReference type="ARBA" id="ARBA00022692"/>
    </source>
</evidence>
<keyword evidence="8" id="KW-1185">Reference proteome</keyword>
<feature type="transmembrane region" description="Helical" evidence="6">
    <location>
        <begin position="357"/>
        <end position="375"/>
    </location>
</feature>
<feature type="transmembrane region" description="Helical" evidence="6">
    <location>
        <begin position="251"/>
        <end position="280"/>
    </location>
</feature>
<feature type="transmembrane region" description="Helical" evidence="6">
    <location>
        <begin position="222"/>
        <end position="245"/>
    </location>
</feature>
<comment type="subcellular location">
    <subcellularLocation>
        <location evidence="1">Cell membrane</location>
        <topology evidence="1">Multi-pass membrane protein</topology>
    </subcellularLocation>
</comment>
<feature type="transmembrane region" description="Helical" evidence="6">
    <location>
        <begin position="322"/>
        <end position="345"/>
    </location>
</feature>
<organism evidence="7 8">
    <name type="scientific">Rhodococcoides yunnanense</name>
    <dbReference type="NCBI Taxonomy" id="278209"/>
    <lineage>
        <taxon>Bacteria</taxon>
        <taxon>Bacillati</taxon>
        <taxon>Actinomycetota</taxon>
        <taxon>Actinomycetes</taxon>
        <taxon>Mycobacteriales</taxon>
        <taxon>Nocardiaceae</taxon>
        <taxon>Rhodococcoides</taxon>
    </lineage>
</organism>
<dbReference type="InterPro" id="IPR050833">
    <property type="entry name" value="Poly_Biosynth_Transport"/>
</dbReference>
<feature type="transmembrane region" description="Helical" evidence="6">
    <location>
        <begin position="123"/>
        <end position="147"/>
    </location>
</feature>
<evidence type="ECO:0000256" key="5">
    <source>
        <dbReference type="ARBA" id="ARBA00023136"/>
    </source>
</evidence>
<reference evidence="7 8" key="1">
    <citation type="submission" date="2023-10" db="EMBL/GenBank/DDBJ databases">
        <title>Development of a sustainable strategy for remediation of hydrocarbon-contaminated territories based on the waste exchange concept.</title>
        <authorList>
            <person name="Krivoruchko A."/>
        </authorList>
    </citation>
    <scope>NUCLEOTIDE SEQUENCE [LARGE SCALE GENOMIC DNA]</scope>
    <source>
        <strain evidence="7 8">IEGM 1323</strain>
    </source>
</reference>
<keyword evidence="4 6" id="KW-1133">Transmembrane helix</keyword>
<dbReference type="PANTHER" id="PTHR30250:SF11">
    <property type="entry name" value="O-ANTIGEN TRANSPORTER-RELATED"/>
    <property type="match status" value="1"/>
</dbReference>
<dbReference type="EMBL" id="JAWLJX010000001">
    <property type="protein sequence ID" value="MDV6260040.1"/>
    <property type="molecule type" value="Genomic_DNA"/>
</dbReference>
<feature type="transmembrane region" description="Helical" evidence="6">
    <location>
        <begin position="181"/>
        <end position="201"/>
    </location>
</feature>
<feature type="transmembrane region" description="Helical" evidence="6">
    <location>
        <begin position="381"/>
        <end position="405"/>
    </location>
</feature>
<protein>
    <submittedName>
        <fullName evidence="7">Oligosaccharide flippase family protein</fullName>
    </submittedName>
</protein>
<dbReference type="Pfam" id="PF01943">
    <property type="entry name" value="Polysacc_synt"/>
    <property type="match status" value="1"/>
</dbReference>
<feature type="transmembrane region" description="Helical" evidence="6">
    <location>
        <begin position="154"/>
        <end position="175"/>
    </location>
</feature>
<evidence type="ECO:0000256" key="6">
    <source>
        <dbReference type="SAM" id="Phobius"/>
    </source>
</evidence>
<feature type="transmembrane region" description="Helical" evidence="6">
    <location>
        <begin position="292"/>
        <end position="310"/>
    </location>
</feature>
<name>A0ABU4B774_9NOCA</name>
<comment type="caution">
    <text evidence="7">The sequence shown here is derived from an EMBL/GenBank/DDBJ whole genome shotgun (WGS) entry which is preliminary data.</text>
</comment>
<dbReference type="Proteomes" id="UP001185755">
    <property type="component" value="Unassembled WGS sequence"/>
</dbReference>
<feature type="transmembrane region" description="Helical" evidence="6">
    <location>
        <begin position="94"/>
        <end position="117"/>
    </location>
</feature>
<evidence type="ECO:0000256" key="1">
    <source>
        <dbReference type="ARBA" id="ARBA00004651"/>
    </source>
</evidence>
<feature type="transmembrane region" description="Helical" evidence="6">
    <location>
        <begin position="20"/>
        <end position="39"/>
    </location>
</feature>
<evidence type="ECO:0000256" key="2">
    <source>
        <dbReference type="ARBA" id="ARBA00022475"/>
    </source>
</evidence>
<dbReference type="RefSeq" id="WP_317562919.1">
    <property type="nucleotide sequence ID" value="NZ_JAWLJX010000001.1"/>
</dbReference>
<feature type="transmembrane region" description="Helical" evidence="6">
    <location>
        <begin position="51"/>
        <end position="74"/>
    </location>
</feature>
<accession>A0ABU4B774</accession>
<evidence type="ECO:0000313" key="7">
    <source>
        <dbReference type="EMBL" id="MDV6260040.1"/>
    </source>
</evidence>
<evidence type="ECO:0000313" key="8">
    <source>
        <dbReference type="Proteomes" id="UP001185755"/>
    </source>
</evidence>